<comment type="similarity">
    <text evidence="2">Belongs to the GPAT/DAPAT family.</text>
</comment>
<dbReference type="AlphaFoldDB" id="A0AAV7XDZ1"/>
<dbReference type="InterPro" id="IPR002123">
    <property type="entry name" value="Plipid/glycerol_acylTrfase"/>
</dbReference>
<keyword evidence="3" id="KW-0808">Transferase</keyword>
<feature type="chain" id="PRO_5043328186" description="Phospholipid/glycerol acyltransferase domain-containing protein" evidence="7">
    <location>
        <begin position="23"/>
        <end position="891"/>
    </location>
</feature>
<dbReference type="PIRSF" id="PIRSF000437">
    <property type="entry name" value="GPAT_DHAPAT"/>
    <property type="match status" value="1"/>
</dbReference>
<dbReference type="InterPro" id="IPR045520">
    <property type="entry name" value="GPAT/DHAPAT_C"/>
</dbReference>
<keyword evidence="10" id="KW-1185">Reference proteome</keyword>
<sequence>MTGFELILLLVVLGFLWNSSAARGMVDVVTARVQDMYTGWQPRGPAAAPAVVAAAAPAAANHAVSDSLSSIAMRRMATFQRAQRHQAQQQISRQISDRKLFHIKESQWDALQDTSRRPLMGLACNACSRDARAAAVDLDAKAVSLRNILQEEFASNSTYLTRTFKHLAQVYNVRKFEYPNINEGVLKDERLKEAITLTARDQCNQRGETSDEAHSKLVHQHEMRAKCLLEDMRSKLSDLLLRFTSWVMLKVLPCFLTSVVVHPTQVEMLQKAAKSGLPLIFMPLHRSHLDYILVTFILLNIDVKSPMVASGDNLNIPVFGRLLRGLGAFFIKRRMDPVAGRRDTVYRAVLHTYMMHSLHAGHNLEFFAEGGRTRTGKACMPKGGLLSVIVDAYMDGTVEDALLVPVSLNYEKLVDGNFTREQMGQPKEMESFTSAIRGIWKTLTSSYGSCRIDFNQPFSLQDMIKSFQQSQISHMRRNVLGDDDDEEGHQRSKGKHEKRVLQSTPSSSSLYGTDVVVEEHRQLVESIARHVIHDCTKSTAVMTTNIVSFLLLSSFRDGAPIEEIAIALDSLRKELEWAGRDCGFTGDSIDVINYTAELLGSHLIKREKKIVNGQETVFVEPITGLPNVIELSYYSNGLLSHFAVEAAVATAVISLLGFDPRDSASIPTKVKTLSQKTIVDQTKEVCDILQLEFIFAKACQSLDNIIIEAIQSYIEKGVLQETQELLTEEQEWGHRYARNMDDDNDSDEDFEERPGPEYEVNVNSKECMAALVGRQRLLCPLFDTYTVTAMSLRFLVDQEVTERDLMKKILSAVQDHLSEGFVSCAESVSTDTIKNALKLFERWGVVECHTQDRVKVYYLSSDFDNQDSLVNVLSHIGQFKIDFDEAVVSTQ</sequence>
<protein>
    <recommendedName>
        <fullName evidence="8">Phospholipid/glycerol acyltransferase domain-containing protein</fullName>
    </recommendedName>
</protein>
<proteinExistence type="inferred from homology"/>
<keyword evidence="5" id="KW-0012">Acyltransferase</keyword>
<dbReference type="GO" id="GO:0004366">
    <property type="term" value="F:glycerol-3-phosphate O-acyltransferase activity"/>
    <property type="evidence" value="ECO:0007669"/>
    <property type="project" value="TreeGrafter"/>
</dbReference>
<dbReference type="GO" id="GO:0019432">
    <property type="term" value="P:triglyceride biosynthetic process"/>
    <property type="evidence" value="ECO:0007669"/>
    <property type="project" value="TreeGrafter"/>
</dbReference>
<name>A0AAV7XDZ1_9NEOP</name>
<evidence type="ECO:0000313" key="10">
    <source>
        <dbReference type="Proteomes" id="UP001075354"/>
    </source>
</evidence>
<evidence type="ECO:0000256" key="1">
    <source>
        <dbReference type="ARBA" id="ARBA00004370"/>
    </source>
</evidence>
<dbReference type="Proteomes" id="UP001075354">
    <property type="component" value="Chromosome 11"/>
</dbReference>
<comment type="caution">
    <text evidence="9">The sequence shown here is derived from an EMBL/GenBank/DDBJ whole genome shotgun (WGS) entry which is preliminary data.</text>
</comment>
<dbReference type="SUPFAM" id="SSF69593">
    <property type="entry name" value="Glycerol-3-phosphate (1)-acyltransferase"/>
    <property type="match status" value="1"/>
</dbReference>
<dbReference type="GO" id="GO:0006072">
    <property type="term" value="P:glycerol-3-phosphate metabolic process"/>
    <property type="evidence" value="ECO:0007669"/>
    <property type="project" value="TreeGrafter"/>
</dbReference>
<dbReference type="CDD" id="cd07993">
    <property type="entry name" value="LPLAT_DHAPAT-like"/>
    <property type="match status" value="1"/>
</dbReference>
<feature type="domain" description="Phospholipid/glycerol acyltransferase" evidence="8">
    <location>
        <begin position="279"/>
        <end position="411"/>
    </location>
</feature>
<evidence type="ECO:0000256" key="6">
    <source>
        <dbReference type="SAM" id="MobiDB-lite"/>
    </source>
</evidence>
<gene>
    <name evidence="9" type="ORF">ONE63_002037</name>
</gene>
<dbReference type="InterPro" id="IPR041728">
    <property type="entry name" value="GPAT/DHAPAT_LPLAT"/>
</dbReference>
<feature type="compositionally biased region" description="Acidic residues" evidence="6">
    <location>
        <begin position="742"/>
        <end position="751"/>
    </location>
</feature>
<dbReference type="EMBL" id="JAPTSV010000011">
    <property type="protein sequence ID" value="KAJ1522895.1"/>
    <property type="molecule type" value="Genomic_DNA"/>
</dbReference>
<dbReference type="GO" id="GO:0008654">
    <property type="term" value="P:phospholipid biosynthetic process"/>
    <property type="evidence" value="ECO:0007669"/>
    <property type="project" value="TreeGrafter"/>
</dbReference>
<reference evidence="9" key="1">
    <citation type="submission" date="2022-12" db="EMBL/GenBank/DDBJ databases">
        <title>Chromosome-level genome assembly of the bean flower thrips Megalurothrips usitatus.</title>
        <authorList>
            <person name="Ma L."/>
            <person name="Liu Q."/>
            <person name="Li H."/>
            <person name="Cai W."/>
        </authorList>
    </citation>
    <scope>NUCLEOTIDE SEQUENCE</scope>
    <source>
        <strain evidence="9">Cailab_2022a</strain>
    </source>
</reference>
<evidence type="ECO:0000313" key="9">
    <source>
        <dbReference type="EMBL" id="KAJ1522895.1"/>
    </source>
</evidence>
<accession>A0AAV7XDZ1</accession>
<evidence type="ECO:0000256" key="4">
    <source>
        <dbReference type="ARBA" id="ARBA00023136"/>
    </source>
</evidence>
<keyword evidence="7" id="KW-0732">Signal</keyword>
<organism evidence="9 10">
    <name type="scientific">Megalurothrips usitatus</name>
    <name type="common">bean blossom thrips</name>
    <dbReference type="NCBI Taxonomy" id="439358"/>
    <lineage>
        <taxon>Eukaryota</taxon>
        <taxon>Metazoa</taxon>
        <taxon>Ecdysozoa</taxon>
        <taxon>Arthropoda</taxon>
        <taxon>Hexapoda</taxon>
        <taxon>Insecta</taxon>
        <taxon>Pterygota</taxon>
        <taxon>Neoptera</taxon>
        <taxon>Paraneoptera</taxon>
        <taxon>Thysanoptera</taxon>
        <taxon>Terebrantia</taxon>
        <taxon>Thripoidea</taxon>
        <taxon>Thripidae</taxon>
        <taxon>Megalurothrips</taxon>
    </lineage>
</organism>
<evidence type="ECO:0000256" key="7">
    <source>
        <dbReference type="SAM" id="SignalP"/>
    </source>
</evidence>
<dbReference type="PANTHER" id="PTHR12563">
    <property type="entry name" value="GLYCEROL-3-PHOSPHATE ACYLTRANSFERASE"/>
    <property type="match status" value="1"/>
</dbReference>
<dbReference type="Pfam" id="PF19277">
    <property type="entry name" value="GPAT_C"/>
    <property type="match status" value="1"/>
</dbReference>
<feature type="region of interest" description="Disordered" evidence="6">
    <location>
        <begin position="736"/>
        <end position="757"/>
    </location>
</feature>
<dbReference type="PANTHER" id="PTHR12563:SF23">
    <property type="entry name" value="BCDNA.GH07066"/>
    <property type="match status" value="1"/>
</dbReference>
<evidence type="ECO:0000256" key="3">
    <source>
        <dbReference type="ARBA" id="ARBA00022679"/>
    </source>
</evidence>
<dbReference type="GO" id="GO:0031966">
    <property type="term" value="C:mitochondrial membrane"/>
    <property type="evidence" value="ECO:0007669"/>
    <property type="project" value="TreeGrafter"/>
</dbReference>
<dbReference type="GO" id="GO:0006631">
    <property type="term" value="P:fatty acid metabolic process"/>
    <property type="evidence" value="ECO:0007669"/>
    <property type="project" value="TreeGrafter"/>
</dbReference>
<dbReference type="Pfam" id="PF01553">
    <property type="entry name" value="Acyltransferase"/>
    <property type="match status" value="1"/>
</dbReference>
<evidence type="ECO:0000256" key="5">
    <source>
        <dbReference type="ARBA" id="ARBA00023315"/>
    </source>
</evidence>
<feature type="signal peptide" evidence="7">
    <location>
        <begin position="1"/>
        <end position="22"/>
    </location>
</feature>
<feature type="region of interest" description="Disordered" evidence="6">
    <location>
        <begin position="477"/>
        <end position="509"/>
    </location>
</feature>
<dbReference type="InterPro" id="IPR022284">
    <property type="entry name" value="GPAT/DHAPAT"/>
</dbReference>
<keyword evidence="4" id="KW-0472">Membrane</keyword>
<dbReference type="SMART" id="SM00563">
    <property type="entry name" value="PlsC"/>
    <property type="match status" value="1"/>
</dbReference>
<comment type="subcellular location">
    <subcellularLocation>
        <location evidence="1">Membrane</location>
    </subcellularLocation>
</comment>
<evidence type="ECO:0000256" key="2">
    <source>
        <dbReference type="ARBA" id="ARBA00007937"/>
    </source>
</evidence>
<evidence type="ECO:0000259" key="8">
    <source>
        <dbReference type="SMART" id="SM00563"/>
    </source>
</evidence>